<feature type="domain" description="Card1 CARF" evidence="1">
    <location>
        <begin position="8"/>
        <end position="142"/>
    </location>
</feature>
<dbReference type="AlphaFoldDB" id="A0A3N4TWX2"/>
<evidence type="ECO:0000259" key="1">
    <source>
        <dbReference type="Pfam" id="PF23400"/>
    </source>
</evidence>
<dbReference type="InterPro" id="IPR011335">
    <property type="entry name" value="Restrct_endonuc-II-like"/>
</dbReference>
<dbReference type="RefSeq" id="WP_124224150.1">
    <property type="nucleotide sequence ID" value="NZ_RKQL01000007.1"/>
</dbReference>
<sequence length="392" mass="43810">MTNWPVRLVLLVSEQLLPSLEFALHMADRYGAQLQTIHLYCTDDERRSIEPAQRLERSLRRWLDARGLSTKVERVQGSMQPEDVRQGLLHCFEAAPDVHWLVNVTGGNKLMSAAAIELSLSTDLSSCRVIYREINGRWYELTQDEGEGFLRTLPIDQRDDPDVPPADTLDRLMSVEDLVIAQFPGQHRCKANAVRPLPIRQALDLVFTRERGHRRWRWEALYPLLPGVQPVSGGDAFERFIAAGLESCGIRVRHSLKLLDTLESGEQTKIVREIDIVACHKGRLVCIDIKLPDAEDSSKGTQLADIADLARQLGGNAAVAIALRPGWPADPEVGRLARALQVHLLTQADAPAVFQKLVAAIDRNQQDLPLPEPLKAAQEHLAVVSQQVVHPR</sequence>
<dbReference type="OrthoDB" id="63584at2"/>
<protein>
    <recommendedName>
        <fullName evidence="1">Card1 CARF domain-containing protein</fullName>
    </recommendedName>
</protein>
<dbReference type="InterPro" id="IPR056339">
    <property type="entry name" value="CARF_Card1"/>
</dbReference>
<dbReference type="EMBL" id="RKQL01000007">
    <property type="protein sequence ID" value="RPE63053.1"/>
    <property type="molecule type" value="Genomic_DNA"/>
</dbReference>
<name>A0A3N4TWX2_9BURK</name>
<dbReference type="InterPro" id="IPR011856">
    <property type="entry name" value="tRNA_endonuc-like_dom_sf"/>
</dbReference>
<organism evidence="2 3">
    <name type="scientific">Tibeticola sediminis</name>
    <dbReference type="NCBI Taxonomy" id="1917811"/>
    <lineage>
        <taxon>Bacteria</taxon>
        <taxon>Pseudomonadati</taxon>
        <taxon>Pseudomonadota</taxon>
        <taxon>Betaproteobacteria</taxon>
        <taxon>Burkholderiales</taxon>
        <taxon>Comamonadaceae</taxon>
        <taxon>Tibeticola</taxon>
    </lineage>
</organism>
<dbReference type="Pfam" id="PF23400">
    <property type="entry name" value="CARF_Card1"/>
    <property type="match status" value="1"/>
</dbReference>
<keyword evidence="3" id="KW-1185">Reference proteome</keyword>
<proteinExistence type="predicted"/>
<comment type="caution">
    <text evidence="2">The sequence shown here is derived from an EMBL/GenBank/DDBJ whole genome shotgun (WGS) entry which is preliminary data.</text>
</comment>
<evidence type="ECO:0000313" key="3">
    <source>
        <dbReference type="Proteomes" id="UP000272193"/>
    </source>
</evidence>
<dbReference type="Gene3D" id="3.40.1350.10">
    <property type="match status" value="1"/>
</dbReference>
<evidence type="ECO:0000313" key="2">
    <source>
        <dbReference type="EMBL" id="RPE63053.1"/>
    </source>
</evidence>
<dbReference type="GO" id="GO:0003676">
    <property type="term" value="F:nucleic acid binding"/>
    <property type="evidence" value="ECO:0007669"/>
    <property type="project" value="InterPro"/>
</dbReference>
<dbReference type="Proteomes" id="UP000272193">
    <property type="component" value="Unassembled WGS sequence"/>
</dbReference>
<reference evidence="2 3" key="1">
    <citation type="submission" date="2018-11" db="EMBL/GenBank/DDBJ databases">
        <title>Genomic Encyclopedia of Type Strains, Phase IV (KMG-IV): sequencing the most valuable type-strain genomes for metagenomic binning, comparative biology and taxonomic classification.</title>
        <authorList>
            <person name="Goeker M."/>
        </authorList>
    </citation>
    <scope>NUCLEOTIDE SEQUENCE [LARGE SCALE GENOMIC DNA]</scope>
    <source>
        <strain evidence="2 3">DSM 101684</strain>
    </source>
</reference>
<accession>A0A3N4TWX2</accession>
<gene>
    <name evidence="2" type="ORF">EDC62_2518</name>
</gene>
<dbReference type="Gene3D" id="3.40.50.10770">
    <property type="entry name" value="Hypothetical protein VC1899 like domain (Restriction endonuclease-like)"/>
    <property type="match status" value="1"/>
</dbReference>
<dbReference type="SUPFAM" id="SSF52980">
    <property type="entry name" value="Restriction endonuclease-like"/>
    <property type="match status" value="1"/>
</dbReference>